<protein>
    <submittedName>
        <fullName evidence="1">Uncharacterized protein</fullName>
    </submittedName>
</protein>
<organism evidence="1 2">
    <name type="scientific">Bilifractor porci</name>
    <dbReference type="NCBI Taxonomy" id="2606636"/>
    <lineage>
        <taxon>Bacteria</taxon>
        <taxon>Bacillati</taxon>
        <taxon>Bacillota</taxon>
        <taxon>Clostridia</taxon>
        <taxon>Lachnospirales</taxon>
        <taxon>Lachnospiraceae</taxon>
        <taxon>Bilifractor</taxon>
    </lineage>
</organism>
<sequence length="75" mass="8970">MDFDSLIHMFLKHKDGLKWMNFPKIGCGERYFDYYYAERGLYVIRYKITGALYFLEATSPKEAFMKLKKILDDAI</sequence>
<proteinExistence type="predicted"/>
<name>A0A7X2P7A5_9FIRM</name>
<dbReference type="AlphaFoldDB" id="A0A7X2P7A5"/>
<keyword evidence="2" id="KW-1185">Reference proteome</keyword>
<dbReference type="Proteomes" id="UP000466864">
    <property type="component" value="Unassembled WGS sequence"/>
</dbReference>
<dbReference type="RefSeq" id="WP_154457353.1">
    <property type="nucleotide sequence ID" value="NZ_VUMV01000002.1"/>
</dbReference>
<dbReference type="EMBL" id="VUMV01000002">
    <property type="protein sequence ID" value="MST81555.1"/>
    <property type="molecule type" value="Genomic_DNA"/>
</dbReference>
<comment type="caution">
    <text evidence="1">The sequence shown here is derived from an EMBL/GenBank/DDBJ whole genome shotgun (WGS) entry which is preliminary data.</text>
</comment>
<accession>A0A7X2P7A5</accession>
<evidence type="ECO:0000313" key="1">
    <source>
        <dbReference type="EMBL" id="MST81555.1"/>
    </source>
</evidence>
<reference evidence="1 2" key="1">
    <citation type="submission" date="2019-08" db="EMBL/GenBank/DDBJ databases">
        <title>In-depth cultivation of the pig gut microbiome towards novel bacterial diversity and tailored functional studies.</title>
        <authorList>
            <person name="Wylensek D."/>
            <person name="Hitch T.C.A."/>
            <person name="Clavel T."/>
        </authorList>
    </citation>
    <scope>NUCLEOTIDE SEQUENCE [LARGE SCALE GENOMIC DNA]</scope>
    <source>
        <strain evidence="1 2">Oil+RF-744-WCA-WT-13</strain>
    </source>
</reference>
<evidence type="ECO:0000313" key="2">
    <source>
        <dbReference type="Proteomes" id="UP000466864"/>
    </source>
</evidence>
<gene>
    <name evidence="1" type="ORF">FYJ60_04430</name>
</gene>